<organism evidence="7 8">
    <name type="scientific">Microbispora maris</name>
    <dbReference type="NCBI Taxonomy" id="3144104"/>
    <lineage>
        <taxon>Bacteria</taxon>
        <taxon>Bacillati</taxon>
        <taxon>Actinomycetota</taxon>
        <taxon>Actinomycetes</taxon>
        <taxon>Streptosporangiales</taxon>
        <taxon>Streptosporangiaceae</taxon>
        <taxon>Microbispora</taxon>
    </lineage>
</organism>
<gene>
    <name evidence="7" type="ORF">AAH991_29095</name>
</gene>
<sequence length="287" mass="31499">MRRYPPLLLVCLLATACIADPTARATPVPAAPSTGALASPAPASPSPPAPSGPRLVSVPTGESAALESPLYAAPRTSARCEMPAIKPDHWGSMKRYLGSASACLDRVWTREFAAVRVFYSPPRRRYVRHHTRDPQCGTMPAKGASGTYCPLTSTYYILVPRDVIGPWGAAWAAQLTAHEYGHHVQYMTNILDYADFRSESASKRAIDLDSRRLELQAECLSGVALKAARGGLPPLTRFQDLYTGRLPAQWVRDHGRPSTQRRWFERGWRSGRPGSCDTWSGPEREVS</sequence>
<dbReference type="RefSeq" id="WP_346229109.1">
    <property type="nucleotide sequence ID" value="NZ_JBDJAW010000030.1"/>
</dbReference>
<reference evidence="7 8" key="1">
    <citation type="submission" date="2024-05" db="EMBL/GenBank/DDBJ databases">
        <title>Microbispora sp.ZYX-F-249.</title>
        <authorList>
            <person name="Xie H."/>
        </authorList>
    </citation>
    <scope>NUCLEOTIDE SEQUENCE [LARGE SCALE GENOMIC DNA]</scope>
    <source>
        <strain evidence="7 8">ZYX-F-249</strain>
    </source>
</reference>
<dbReference type="Proteomes" id="UP001447516">
    <property type="component" value="Unassembled WGS sequence"/>
</dbReference>
<dbReference type="PANTHER" id="PTHR30168">
    <property type="entry name" value="PUTATIVE MEMBRANE PROTEIN YPFJ"/>
    <property type="match status" value="1"/>
</dbReference>
<evidence type="ECO:0000256" key="3">
    <source>
        <dbReference type="ARBA" id="ARBA00022989"/>
    </source>
</evidence>
<feature type="signal peptide" evidence="6">
    <location>
        <begin position="1"/>
        <end position="19"/>
    </location>
</feature>
<evidence type="ECO:0000256" key="6">
    <source>
        <dbReference type="SAM" id="SignalP"/>
    </source>
</evidence>
<evidence type="ECO:0000256" key="2">
    <source>
        <dbReference type="ARBA" id="ARBA00022692"/>
    </source>
</evidence>
<evidence type="ECO:0000313" key="8">
    <source>
        <dbReference type="Proteomes" id="UP001447516"/>
    </source>
</evidence>
<dbReference type="EMBL" id="JBDJAW010000030">
    <property type="protein sequence ID" value="MEN3539202.1"/>
    <property type="molecule type" value="Genomic_DNA"/>
</dbReference>
<comment type="subcellular location">
    <subcellularLocation>
        <location evidence="1">Membrane</location>
        <topology evidence="1">Single-pass membrane protein</topology>
    </subcellularLocation>
</comment>
<keyword evidence="2" id="KW-0812">Transmembrane</keyword>
<proteinExistence type="predicted"/>
<evidence type="ECO:0000256" key="4">
    <source>
        <dbReference type="ARBA" id="ARBA00023136"/>
    </source>
</evidence>
<dbReference type="PANTHER" id="PTHR30168:SF0">
    <property type="entry name" value="INNER MEMBRANE PROTEIN"/>
    <property type="match status" value="1"/>
</dbReference>
<dbReference type="InterPro" id="IPR007343">
    <property type="entry name" value="Uncharacterised_pept_Zn_put"/>
</dbReference>
<feature type="chain" id="PRO_5047378478" evidence="6">
    <location>
        <begin position="20"/>
        <end position="287"/>
    </location>
</feature>
<dbReference type="PROSITE" id="PS51257">
    <property type="entry name" value="PROKAR_LIPOPROTEIN"/>
    <property type="match status" value="1"/>
</dbReference>
<feature type="compositionally biased region" description="Pro residues" evidence="5">
    <location>
        <begin position="42"/>
        <end position="51"/>
    </location>
</feature>
<dbReference type="Pfam" id="PF04228">
    <property type="entry name" value="Zn_peptidase"/>
    <property type="match status" value="1"/>
</dbReference>
<name>A0ABV0AWK4_9ACTN</name>
<keyword evidence="8" id="KW-1185">Reference proteome</keyword>
<keyword evidence="3" id="KW-1133">Transmembrane helix</keyword>
<accession>A0ABV0AWK4</accession>
<comment type="caution">
    <text evidence="7">The sequence shown here is derived from an EMBL/GenBank/DDBJ whole genome shotgun (WGS) entry which is preliminary data.</text>
</comment>
<evidence type="ECO:0000313" key="7">
    <source>
        <dbReference type="EMBL" id="MEN3539202.1"/>
    </source>
</evidence>
<keyword evidence="6" id="KW-0732">Signal</keyword>
<protein>
    <submittedName>
        <fullName evidence="7">Neutral zinc metallopeptidase</fullName>
    </submittedName>
</protein>
<feature type="region of interest" description="Disordered" evidence="5">
    <location>
        <begin position="28"/>
        <end position="59"/>
    </location>
</feature>
<evidence type="ECO:0000256" key="1">
    <source>
        <dbReference type="ARBA" id="ARBA00004167"/>
    </source>
</evidence>
<evidence type="ECO:0000256" key="5">
    <source>
        <dbReference type="SAM" id="MobiDB-lite"/>
    </source>
</evidence>
<keyword evidence="4" id="KW-0472">Membrane</keyword>
<feature type="compositionally biased region" description="Low complexity" evidence="5">
    <location>
        <begin position="28"/>
        <end position="41"/>
    </location>
</feature>